<proteinExistence type="predicted"/>
<protein>
    <submittedName>
        <fullName evidence="1">Uncharacterized protein</fullName>
    </submittedName>
</protein>
<name>A0A0G1D5F2_9BACT</name>
<gene>
    <name evidence="1" type="ORF">UV68_C0027G0008</name>
</gene>
<reference evidence="1 2" key="1">
    <citation type="journal article" date="2015" name="Nature">
        <title>rRNA introns, odd ribosomes, and small enigmatic genomes across a large radiation of phyla.</title>
        <authorList>
            <person name="Brown C.T."/>
            <person name="Hug L.A."/>
            <person name="Thomas B.C."/>
            <person name="Sharon I."/>
            <person name="Castelle C.J."/>
            <person name="Singh A."/>
            <person name="Wilkins M.J."/>
            <person name="Williams K.H."/>
            <person name="Banfield J.F."/>
        </authorList>
    </citation>
    <scope>NUCLEOTIDE SEQUENCE [LARGE SCALE GENOMIC DNA]</scope>
</reference>
<dbReference type="Proteomes" id="UP000033980">
    <property type="component" value="Unassembled WGS sequence"/>
</dbReference>
<accession>A0A0G1D5F2</accession>
<evidence type="ECO:0000313" key="1">
    <source>
        <dbReference type="EMBL" id="KKS93100.1"/>
    </source>
</evidence>
<organism evidence="1 2">
    <name type="scientific">Candidatus Collierbacteria bacterium GW2011_GWC2_43_12</name>
    <dbReference type="NCBI Taxonomy" id="1618390"/>
    <lineage>
        <taxon>Bacteria</taxon>
        <taxon>Candidatus Collieribacteriota</taxon>
    </lineage>
</organism>
<comment type="caution">
    <text evidence="1">The sequence shown here is derived from an EMBL/GenBank/DDBJ whole genome shotgun (WGS) entry which is preliminary data.</text>
</comment>
<sequence>MMLLPPAGVMLVGEDAEESLGAAMMGLLLAARVGVTVITAGAGEGVTADKTPWGSGEMSVPVG</sequence>
<evidence type="ECO:0000313" key="2">
    <source>
        <dbReference type="Proteomes" id="UP000033980"/>
    </source>
</evidence>
<dbReference type="AlphaFoldDB" id="A0A0G1D5F2"/>
<dbReference type="EMBL" id="LCFK01000027">
    <property type="protein sequence ID" value="KKS93100.1"/>
    <property type="molecule type" value="Genomic_DNA"/>
</dbReference>